<organism evidence="2 3">
    <name type="scientific">Pseudocercospora fuligena</name>
    <dbReference type="NCBI Taxonomy" id="685502"/>
    <lineage>
        <taxon>Eukaryota</taxon>
        <taxon>Fungi</taxon>
        <taxon>Dikarya</taxon>
        <taxon>Ascomycota</taxon>
        <taxon>Pezizomycotina</taxon>
        <taxon>Dothideomycetes</taxon>
        <taxon>Dothideomycetidae</taxon>
        <taxon>Mycosphaerellales</taxon>
        <taxon>Mycosphaerellaceae</taxon>
        <taxon>Pseudocercospora</taxon>
    </lineage>
</organism>
<proteinExistence type="predicted"/>
<keyword evidence="3" id="KW-1185">Reference proteome</keyword>
<dbReference type="OrthoDB" id="3649185at2759"/>
<feature type="domain" description="BTB" evidence="1">
    <location>
        <begin position="14"/>
        <end position="98"/>
    </location>
</feature>
<comment type="caution">
    <text evidence="2">The sequence shown here is derived from an EMBL/GenBank/DDBJ whole genome shotgun (WGS) entry which is preliminary data.</text>
</comment>
<dbReference type="InterPro" id="IPR011333">
    <property type="entry name" value="SKP1/BTB/POZ_sf"/>
</dbReference>
<dbReference type="PANTHER" id="PTHR47843">
    <property type="entry name" value="BTB DOMAIN-CONTAINING PROTEIN-RELATED"/>
    <property type="match status" value="1"/>
</dbReference>
<dbReference type="PANTHER" id="PTHR47843:SF5">
    <property type="entry name" value="BTB_POZ DOMAIN PROTEIN"/>
    <property type="match status" value="1"/>
</dbReference>
<evidence type="ECO:0000313" key="2">
    <source>
        <dbReference type="EMBL" id="KAF7196274.1"/>
    </source>
</evidence>
<accession>A0A8H6VQ02</accession>
<evidence type="ECO:0000259" key="1">
    <source>
        <dbReference type="PROSITE" id="PS50097"/>
    </source>
</evidence>
<protein>
    <recommendedName>
        <fullName evidence="1">BTB domain-containing protein</fullName>
    </recommendedName>
</protein>
<dbReference type="PROSITE" id="PS50097">
    <property type="entry name" value="BTB"/>
    <property type="match status" value="1"/>
</dbReference>
<dbReference type="Pfam" id="PF00651">
    <property type="entry name" value="BTB"/>
    <property type="match status" value="1"/>
</dbReference>
<gene>
    <name evidence="2" type="ORF">HII31_02341</name>
</gene>
<dbReference type="Proteomes" id="UP000660729">
    <property type="component" value="Unassembled WGS sequence"/>
</dbReference>
<dbReference type="EMBL" id="JABCIY010000027">
    <property type="protein sequence ID" value="KAF7196274.1"/>
    <property type="molecule type" value="Genomic_DNA"/>
</dbReference>
<dbReference type="InterPro" id="IPR000210">
    <property type="entry name" value="BTB/POZ_dom"/>
</dbReference>
<reference evidence="2" key="1">
    <citation type="submission" date="2020-04" db="EMBL/GenBank/DDBJ databases">
        <title>Draft genome resource of the tomato pathogen Pseudocercospora fuligena.</title>
        <authorList>
            <person name="Zaccaron A."/>
        </authorList>
    </citation>
    <scope>NUCLEOTIDE SEQUENCE</scope>
    <source>
        <strain evidence="2">PF001</strain>
    </source>
</reference>
<evidence type="ECO:0000313" key="3">
    <source>
        <dbReference type="Proteomes" id="UP000660729"/>
    </source>
</evidence>
<dbReference type="AlphaFoldDB" id="A0A8H6VQ02"/>
<name>A0A8H6VQ02_9PEZI</name>
<dbReference type="SUPFAM" id="SSF54695">
    <property type="entry name" value="POZ domain"/>
    <property type="match status" value="1"/>
</dbReference>
<sequence length="277" mass="31687">MHHFSRLFDDPQHSDLTVECQDYQWSVHKSIISSRCAFFAKACDGRFKVCKTWQELAKSSTDIKKEGPERKVSLPADDPRAVHAMLSFIYRCEYNDAEPKMGSKEDMPPILFNLEVTVIADKYDLPELRSLALEKFMVRAQTDWRSHGFAMAVRAMYKMDSSIYTPFRECSVKVCVENAREIFSGETGGDHVESLLEAIRSIPSLGADLAQSLLQTQSTQSRLNRVARSDDRRYECVSCGDSFVMRDVAEIANASFHCPFCGKEEDWDVWQHNEKVE</sequence>
<dbReference type="Gene3D" id="3.30.710.10">
    <property type="entry name" value="Potassium Channel Kv1.1, Chain A"/>
    <property type="match status" value="1"/>
</dbReference>